<dbReference type="InterPro" id="IPR021109">
    <property type="entry name" value="Peptidase_aspartic_dom_sf"/>
</dbReference>
<proteinExistence type="inferred from homology"/>
<evidence type="ECO:0000256" key="9">
    <source>
        <dbReference type="ARBA" id="ARBA00046288"/>
    </source>
</evidence>
<evidence type="ECO:0000256" key="3">
    <source>
        <dbReference type="ARBA" id="ARBA00022692"/>
    </source>
</evidence>
<dbReference type="VEuPathDB" id="CryptoDB:cubi_01378"/>
<reference evidence="12 13" key="1">
    <citation type="submission" date="2016-10" db="EMBL/GenBank/DDBJ databases">
        <title>Reductive evolution of mitochondrial metabolism and differential evolution of invasion-related proteins in Cryptosporidium.</title>
        <authorList>
            <person name="Liu S."/>
            <person name="Roellig D.M."/>
            <person name="Guo Y."/>
            <person name="Li N."/>
            <person name="Frace M.A."/>
            <person name="Tang K."/>
            <person name="Zhang L."/>
            <person name="Feng Y."/>
            <person name="Xiao L."/>
        </authorList>
    </citation>
    <scope>NUCLEOTIDE SEQUENCE [LARGE SCALE GENOMIC DNA]</scope>
    <source>
        <strain evidence="12">39726</strain>
    </source>
</reference>
<evidence type="ECO:0000256" key="6">
    <source>
        <dbReference type="ARBA" id="ARBA00022801"/>
    </source>
</evidence>
<dbReference type="PROSITE" id="PS00141">
    <property type="entry name" value="ASP_PROTEASE"/>
    <property type="match status" value="1"/>
</dbReference>
<dbReference type="GO" id="GO:0012505">
    <property type="term" value="C:endomembrane system"/>
    <property type="evidence" value="ECO:0007669"/>
    <property type="project" value="UniProtKB-SubCell"/>
</dbReference>
<dbReference type="RefSeq" id="XP_028873617.1">
    <property type="nucleotide sequence ID" value="XM_029018390.1"/>
</dbReference>
<keyword evidence="2 12" id="KW-0645">Protease</keyword>
<evidence type="ECO:0000256" key="5">
    <source>
        <dbReference type="ARBA" id="ARBA00022750"/>
    </source>
</evidence>
<dbReference type="SUPFAM" id="SSF50630">
    <property type="entry name" value="Acid proteases"/>
    <property type="match status" value="1"/>
</dbReference>
<evidence type="ECO:0000313" key="13">
    <source>
        <dbReference type="Proteomes" id="UP000186176"/>
    </source>
</evidence>
<dbReference type="GeneID" id="39978169"/>
<evidence type="ECO:0000256" key="2">
    <source>
        <dbReference type="ARBA" id="ARBA00022670"/>
    </source>
</evidence>
<organism evidence="12 13">
    <name type="scientific">Cryptosporidium ubiquitum</name>
    <dbReference type="NCBI Taxonomy" id="857276"/>
    <lineage>
        <taxon>Eukaryota</taxon>
        <taxon>Sar</taxon>
        <taxon>Alveolata</taxon>
        <taxon>Apicomplexa</taxon>
        <taxon>Conoidasida</taxon>
        <taxon>Coccidia</taxon>
        <taxon>Eucoccidiorida</taxon>
        <taxon>Eimeriorina</taxon>
        <taxon>Cryptosporidiidae</taxon>
        <taxon>Cryptosporidium</taxon>
    </lineage>
</organism>
<evidence type="ECO:0000256" key="7">
    <source>
        <dbReference type="ARBA" id="ARBA00022989"/>
    </source>
</evidence>
<evidence type="ECO:0000256" key="4">
    <source>
        <dbReference type="ARBA" id="ARBA00022729"/>
    </source>
</evidence>
<dbReference type="PANTHER" id="PTHR13683:SF375">
    <property type="entry name" value="PEPTIDASE A1 DOMAIN-CONTAINING PROTEIN"/>
    <property type="match status" value="1"/>
</dbReference>
<accession>A0A1J4MGR2</accession>
<dbReference type="InterPro" id="IPR001461">
    <property type="entry name" value="Aspartic_peptidase_A1"/>
</dbReference>
<dbReference type="Pfam" id="PF14543">
    <property type="entry name" value="TAXi_N"/>
    <property type="match status" value="1"/>
</dbReference>
<dbReference type="AlphaFoldDB" id="A0A1J4MGR2"/>
<keyword evidence="13" id="KW-1185">Reference proteome</keyword>
<comment type="caution">
    <text evidence="12">The sequence shown here is derived from an EMBL/GenBank/DDBJ whole genome shotgun (WGS) entry which is preliminary data.</text>
</comment>
<comment type="similarity">
    <text evidence="1">Belongs to the peptidase A1 family.</text>
</comment>
<feature type="transmembrane region" description="Helical" evidence="10">
    <location>
        <begin position="511"/>
        <end position="532"/>
    </location>
</feature>
<dbReference type="PANTHER" id="PTHR13683">
    <property type="entry name" value="ASPARTYL PROTEASES"/>
    <property type="match status" value="1"/>
</dbReference>
<keyword evidence="7 10" id="KW-1133">Transmembrane helix</keyword>
<keyword evidence="8 10" id="KW-0472">Membrane</keyword>
<dbReference type="Gene3D" id="2.40.70.10">
    <property type="entry name" value="Acid Proteases"/>
    <property type="match status" value="2"/>
</dbReference>
<evidence type="ECO:0000313" key="12">
    <source>
        <dbReference type="EMBL" id="OII72045.1"/>
    </source>
</evidence>
<comment type="subcellular location">
    <subcellularLocation>
        <location evidence="9">Endomembrane system</location>
        <topology evidence="9">Single-pass type I membrane protein</topology>
    </subcellularLocation>
</comment>
<keyword evidence="4" id="KW-0732">Signal</keyword>
<evidence type="ECO:0000256" key="1">
    <source>
        <dbReference type="ARBA" id="ARBA00007447"/>
    </source>
</evidence>
<dbReference type="GO" id="GO:0006508">
    <property type="term" value="P:proteolysis"/>
    <property type="evidence" value="ECO:0007669"/>
    <property type="project" value="UniProtKB-KW"/>
</dbReference>
<protein>
    <submittedName>
        <fullName evidence="12">Membrane associated aspartyl protease</fullName>
    </submittedName>
</protein>
<feature type="domain" description="Peptidase A1" evidence="11">
    <location>
        <begin position="33"/>
        <end position="442"/>
    </location>
</feature>
<dbReference type="InterPro" id="IPR033121">
    <property type="entry name" value="PEPTIDASE_A1"/>
</dbReference>
<dbReference type="PROSITE" id="PS51767">
    <property type="entry name" value="PEPTIDASE_A1"/>
    <property type="match status" value="1"/>
</dbReference>
<dbReference type="InterPro" id="IPR032861">
    <property type="entry name" value="TAXi_N"/>
</dbReference>
<dbReference type="InterPro" id="IPR001969">
    <property type="entry name" value="Aspartic_peptidase_AS"/>
</dbReference>
<sequence length="557" mass="64929">MNLSIFLIITFIVVKGNIITLPLYGNVYKYGYYFIKISVGLPLRQQQTLIVDTGSSLTGFACVDCINCGTHENEPFNINLSTTSNIIECKKDSILINEKDIKNKDNYVRTNKNYQNYIQNFLENKCIYDIKYSEGSHIFGYFFEDFVEFENGLSSKLGIKRKFDEKFVFGCNIIEDSLFKHQKASGILGLANYSNIGGMNQIINFIFQSNEVRGIYPEKIISIFFEANGGKLTFGSTYFDQINIWDKQFEIYNVTRCVDDERYCAYISKIEVDSVIRKEYTATKGNTFKAIFDTGTTISIFPAKLFKNITRSLFNTVSRYYPKISGYDEKDGLICWKILNEISIDIFPDIKVMFKNNHNQFTEQFVINWSPKSYLYLNKILESNSKVYCLGIASNNLLNLKTRDLNNGGENPSNINEIVLGATFFIYKEITFFLSENKIMIRDNYSNINNKNNIVPSMNFFRNKNIGLNSNEGRNYDERKIINIHKRYKNSNIFTRRVIKRYKALRYKNEFWGVLISLSLITIVLLSTFTIYQKLLRKFKLFEENSFNLRQYVSLQY</sequence>
<dbReference type="GO" id="GO:0004190">
    <property type="term" value="F:aspartic-type endopeptidase activity"/>
    <property type="evidence" value="ECO:0007669"/>
    <property type="project" value="UniProtKB-KW"/>
</dbReference>
<evidence type="ECO:0000256" key="10">
    <source>
        <dbReference type="SAM" id="Phobius"/>
    </source>
</evidence>
<name>A0A1J4MGR2_9CRYT</name>
<evidence type="ECO:0000256" key="8">
    <source>
        <dbReference type="ARBA" id="ARBA00023136"/>
    </source>
</evidence>
<keyword evidence="6" id="KW-0378">Hydrolase</keyword>
<keyword evidence="3 10" id="KW-0812">Transmembrane</keyword>
<dbReference type="EMBL" id="LRBP01000025">
    <property type="protein sequence ID" value="OII72045.1"/>
    <property type="molecule type" value="Genomic_DNA"/>
</dbReference>
<keyword evidence="5" id="KW-0064">Aspartyl protease</keyword>
<gene>
    <name evidence="12" type="ORF">cubi_01378</name>
</gene>
<dbReference type="OrthoDB" id="2747330at2759"/>
<dbReference type="Proteomes" id="UP000186176">
    <property type="component" value="Unassembled WGS sequence"/>
</dbReference>
<evidence type="ECO:0000259" key="11">
    <source>
        <dbReference type="PROSITE" id="PS51767"/>
    </source>
</evidence>